<organism evidence="2">
    <name type="scientific">marine sediment metagenome</name>
    <dbReference type="NCBI Taxonomy" id="412755"/>
    <lineage>
        <taxon>unclassified sequences</taxon>
        <taxon>metagenomes</taxon>
        <taxon>ecological metagenomes</taxon>
    </lineage>
</organism>
<feature type="domain" description="Sulfatase-modifying factor enzyme-like" evidence="1">
    <location>
        <begin position="174"/>
        <end position="253"/>
    </location>
</feature>
<evidence type="ECO:0000313" key="2">
    <source>
        <dbReference type="EMBL" id="GAH73056.1"/>
    </source>
</evidence>
<sequence length="254" mass="28562">QEHMQGIALVHDFQALGNADVAPVYFVQKMQNELGWDEKVIFIPYWANADYVSIDAGGAEPVVCSIFDRRERKLLAVMNNSDAPATVQLTLDLKKLGLTEGKFIARDPNVENRYEGKPITLEGGTLSAHVLKRNFRCILLEPPQAEAPPVKQAVAKEAPELDLPSSIRSEKDGSEMLLVPAGEFTMGSEGNDLDEMPVHKVYLDAFYIDKHEVTNAQYRKFCDGTRRKYPLDPKFVNLPDYFLKYPDYPVVNVT</sequence>
<dbReference type="EMBL" id="BARU01035263">
    <property type="protein sequence ID" value="GAH73056.1"/>
    <property type="molecule type" value="Genomic_DNA"/>
</dbReference>
<proteinExistence type="predicted"/>
<feature type="non-terminal residue" evidence="2">
    <location>
        <position position="1"/>
    </location>
</feature>
<comment type="caution">
    <text evidence="2">The sequence shown here is derived from an EMBL/GenBank/DDBJ whole genome shotgun (WGS) entry which is preliminary data.</text>
</comment>
<dbReference type="InterPro" id="IPR005532">
    <property type="entry name" value="SUMF_dom"/>
</dbReference>
<feature type="non-terminal residue" evidence="2">
    <location>
        <position position="254"/>
    </location>
</feature>
<dbReference type="PANTHER" id="PTHR23150">
    <property type="entry name" value="SULFATASE MODIFYING FACTOR 1, 2"/>
    <property type="match status" value="1"/>
</dbReference>
<protein>
    <recommendedName>
        <fullName evidence="1">Sulfatase-modifying factor enzyme-like domain-containing protein</fullName>
    </recommendedName>
</protein>
<dbReference type="InterPro" id="IPR042095">
    <property type="entry name" value="SUMF_sf"/>
</dbReference>
<dbReference type="InterPro" id="IPR016187">
    <property type="entry name" value="CTDL_fold"/>
</dbReference>
<name>X1HSD7_9ZZZZ</name>
<accession>X1HSD7</accession>
<dbReference type="GO" id="GO:0120147">
    <property type="term" value="F:formylglycine-generating oxidase activity"/>
    <property type="evidence" value="ECO:0007669"/>
    <property type="project" value="TreeGrafter"/>
</dbReference>
<gene>
    <name evidence="2" type="ORF">S03H2_55226</name>
</gene>
<dbReference type="AlphaFoldDB" id="X1HSD7"/>
<evidence type="ECO:0000259" key="1">
    <source>
        <dbReference type="Pfam" id="PF03781"/>
    </source>
</evidence>
<reference evidence="2" key="1">
    <citation type="journal article" date="2014" name="Front. Microbiol.">
        <title>High frequency of phylogenetically diverse reductive dehalogenase-homologous genes in deep subseafloor sedimentary metagenomes.</title>
        <authorList>
            <person name="Kawai M."/>
            <person name="Futagami T."/>
            <person name="Toyoda A."/>
            <person name="Takaki Y."/>
            <person name="Nishi S."/>
            <person name="Hori S."/>
            <person name="Arai W."/>
            <person name="Tsubouchi T."/>
            <person name="Morono Y."/>
            <person name="Uchiyama I."/>
            <person name="Ito T."/>
            <person name="Fujiyama A."/>
            <person name="Inagaki F."/>
            <person name="Takami H."/>
        </authorList>
    </citation>
    <scope>NUCLEOTIDE SEQUENCE</scope>
    <source>
        <strain evidence="2">Expedition CK06-06</strain>
    </source>
</reference>
<dbReference type="SUPFAM" id="SSF56436">
    <property type="entry name" value="C-type lectin-like"/>
    <property type="match status" value="1"/>
</dbReference>
<dbReference type="PANTHER" id="PTHR23150:SF19">
    <property type="entry name" value="FORMYLGLYCINE-GENERATING ENZYME"/>
    <property type="match status" value="1"/>
</dbReference>
<dbReference type="InterPro" id="IPR051043">
    <property type="entry name" value="Sulfatase_Mod_Factor_Kinase"/>
</dbReference>
<dbReference type="Pfam" id="PF03781">
    <property type="entry name" value="FGE-sulfatase"/>
    <property type="match status" value="1"/>
</dbReference>
<dbReference type="Gene3D" id="3.90.1580.10">
    <property type="entry name" value="paralog of FGE (formylglycine-generating enzyme)"/>
    <property type="match status" value="1"/>
</dbReference>